<dbReference type="AlphaFoldDB" id="A0A4D7CCA6"/>
<feature type="region of interest" description="Disordered" evidence="4">
    <location>
        <begin position="1"/>
        <end position="22"/>
    </location>
</feature>
<name>A0A4D7CCA6_9SPHN</name>
<dbReference type="InterPro" id="IPR058240">
    <property type="entry name" value="rSAM_sf"/>
</dbReference>
<feature type="compositionally biased region" description="Basic and acidic residues" evidence="4">
    <location>
        <begin position="1"/>
        <end position="11"/>
    </location>
</feature>
<proteinExistence type="predicted"/>
<evidence type="ECO:0000256" key="2">
    <source>
        <dbReference type="ARBA" id="ARBA00023004"/>
    </source>
</evidence>
<dbReference type="PANTHER" id="PTHR43432">
    <property type="entry name" value="SLR0285 PROTEIN"/>
    <property type="match status" value="1"/>
</dbReference>
<evidence type="ECO:0000313" key="5">
    <source>
        <dbReference type="EMBL" id="QCI80162.1"/>
    </source>
</evidence>
<dbReference type="GO" id="GO:0051536">
    <property type="term" value="F:iron-sulfur cluster binding"/>
    <property type="evidence" value="ECO:0007669"/>
    <property type="project" value="UniProtKB-KW"/>
</dbReference>
<sequence length="218" mass="24867">MPDLQRTRDPERWDEEEPPTLTTDVTIEQPKTIITRNQSPDIAFDRSINAYRGCEHGCIYCFARPTHAYHGLSPGLDFETRLFAKPTAAALLRQELDRRGYTPAPIAMGTNTDPYQPIERQYRITRGILELLLETRHPATITTKNHLVTRDADLLSAMAALGLMVVNVSVTTLDRRWRAPWSRGPRRRASGWRRSACWPSAAYRSTSSSRRSSPHQRP</sequence>
<evidence type="ECO:0000313" key="6">
    <source>
        <dbReference type="Proteomes" id="UP000298714"/>
    </source>
</evidence>
<keyword evidence="1" id="KW-0479">Metal-binding</keyword>
<protein>
    <submittedName>
        <fullName evidence="5">Radical SAM protein</fullName>
    </submittedName>
</protein>
<evidence type="ECO:0000256" key="1">
    <source>
        <dbReference type="ARBA" id="ARBA00022723"/>
    </source>
</evidence>
<dbReference type="CDD" id="cd01335">
    <property type="entry name" value="Radical_SAM"/>
    <property type="match status" value="1"/>
</dbReference>
<keyword evidence="3" id="KW-0411">Iron-sulfur</keyword>
<gene>
    <name evidence="5" type="ORF">E6W36_13600</name>
</gene>
<dbReference type="Gene3D" id="3.80.30.30">
    <property type="match status" value="1"/>
</dbReference>
<evidence type="ECO:0000256" key="3">
    <source>
        <dbReference type="ARBA" id="ARBA00023014"/>
    </source>
</evidence>
<keyword evidence="2" id="KW-0408">Iron</keyword>
<dbReference type="InterPro" id="IPR040086">
    <property type="entry name" value="MJ0683-like"/>
</dbReference>
<keyword evidence="6" id="KW-1185">Reference proteome</keyword>
<dbReference type="GO" id="GO:0003824">
    <property type="term" value="F:catalytic activity"/>
    <property type="evidence" value="ECO:0007669"/>
    <property type="project" value="InterPro"/>
</dbReference>
<dbReference type="InterPro" id="IPR007197">
    <property type="entry name" value="rSAM"/>
</dbReference>
<dbReference type="GO" id="GO:0046872">
    <property type="term" value="F:metal ion binding"/>
    <property type="evidence" value="ECO:0007669"/>
    <property type="project" value="UniProtKB-KW"/>
</dbReference>
<dbReference type="PANTHER" id="PTHR43432:SF3">
    <property type="entry name" value="SLR0285 PROTEIN"/>
    <property type="match status" value="1"/>
</dbReference>
<organism evidence="5 6">
    <name type="scientific">Hankyongella ginsenosidimutans</name>
    <dbReference type="NCBI Taxonomy" id="1763828"/>
    <lineage>
        <taxon>Bacteria</taxon>
        <taxon>Pseudomonadati</taxon>
        <taxon>Pseudomonadota</taxon>
        <taxon>Alphaproteobacteria</taxon>
        <taxon>Sphingomonadales</taxon>
        <taxon>Sphingomonadaceae</taxon>
        <taxon>Hankyongella</taxon>
    </lineage>
</organism>
<dbReference type="SUPFAM" id="SSF102114">
    <property type="entry name" value="Radical SAM enzymes"/>
    <property type="match status" value="1"/>
</dbReference>
<dbReference type="Proteomes" id="UP000298714">
    <property type="component" value="Chromosome"/>
</dbReference>
<reference evidence="6" key="1">
    <citation type="submission" date="2019-04" db="EMBL/GenBank/DDBJ databases">
        <title>Complete genome sequence of Sphingomonas sp. W1-2-3.</title>
        <authorList>
            <person name="Im W.T."/>
        </authorList>
    </citation>
    <scope>NUCLEOTIDE SEQUENCE [LARGE SCALE GENOMIC DNA]</scope>
    <source>
        <strain evidence="6">W1-2-3</strain>
    </source>
</reference>
<dbReference type="EMBL" id="CP039704">
    <property type="protein sequence ID" value="QCI80162.1"/>
    <property type="molecule type" value="Genomic_DNA"/>
</dbReference>
<accession>A0A4D7CCA6</accession>
<evidence type="ECO:0000256" key="4">
    <source>
        <dbReference type="SAM" id="MobiDB-lite"/>
    </source>
</evidence>
<dbReference type="KEGG" id="hgn:E6W36_13600"/>
<dbReference type="SFLD" id="SFLDS00029">
    <property type="entry name" value="Radical_SAM"/>
    <property type="match status" value="1"/>
</dbReference>
<dbReference type="SFLD" id="SFLDG01084">
    <property type="entry name" value="Uncharacterised_Radical_SAM_Su"/>
    <property type="match status" value="1"/>
</dbReference>